<name>A0A6P6DTD2_OCTDE</name>
<accession>A0A6P6DTD2</accession>
<dbReference type="AlphaFoldDB" id="A0A6P6DTD2"/>
<dbReference type="Proteomes" id="UP000515203">
    <property type="component" value="Unplaced"/>
</dbReference>
<keyword evidence="1" id="KW-1185">Reference proteome</keyword>
<sequence length="260" mass="27890">MESENKYTKPLINNCLLNAVKVSTTPNKPEVSQAKLGTTADGVRGLQWHPLDLFPVYQCLFFFFIIFECCISKLCFCCGCYAGIGAHLCQAPPPWSNWRARISSCSSHQTRGRSTTHAGARVSFSGSSSATCTYKATLVSFAKEETDCICDCDAGASPSRATCTSGATLDCTYDHAMQGFLLVAGREESQGAPGCHRVIHFHSALECDTEHPQNCAQSLHPGNVGLHSGFVEFLIPRGPGSASGGAWNHSLPSCALSSER</sequence>
<reference evidence="2" key="1">
    <citation type="submission" date="2025-08" db="UniProtKB">
        <authorList>
            <consortium name="RefSeq"/>
        </authorList>
    </citation>
    <scope>IDENTIFICATION</scope>
</reference>
<gene>
    <name evidence="2" type="primary">LOC111814330</name>
</gene>
<dbReference type="GeneID" id="111814330"/>
<protein>
    <submittedName>
        <fullName evidence="2">Uncharacterized protein LOC111814330</fullName>
    </submittedName>
</protein>
<dbReference type="RefSeq" id="XP_023563221.1">
    <property type="nucleotide sequence ID" value="XM_023707453.1"/>
</dbReference>
<proteinExistence type="predicted"/>
<organism evidence="1 2">
    <name type="scientific">Octodon degus</name>
    <name type="common">Degu</name>
    <name type="synonym">Sciurus degus</name>
    <dbReference type="NCBI Taxonomy" id="10160"/>
    <lineage>
        <taxon>Eukaryota</taxon>
        <taxon>Metazoa</taxon>
        <taxon>Chordata</taxon>
        <taxon>Craniata</taxon>
        <taxon>Vertebrata</taxon>
        <taxon>Euteleostomi</taxon>
        <taxon>Mammalia</taxon>
        <taxon>Eutheria</taxon>
        <taxon>Euarchontoglires</taxon>
        <taxon>Glires</taxon>
        <taxon>Rodentia</taxon>
        <taxon>Hystricomorpha</taxon>
        <taxon>Octodontidae</taxon>
        <taxon>Octodon</taxon>
    </lineage>
</organism>
<evidence type="ECO:0000313" key="1">
    <source>
        <dbReference type="Proteomes" id="UP000515203"/>
    </source>
</evidence>
<evidence type="ECO:0000313" key="2">
    <source>
        <dbReference type="RefSeq" id="XP_023563221.1"/>
    </source>
</evidence>
<dbReference type="InParanoid" id="A0A6P6DTD2"/>